<keyword evidence="11" id="KW-1185">Reference proteome</keyword>
<dbReference type="Proteomes" id="UP001501414">
    <property type="component" value="Unassembled WGS sequence"/>
</dbReference>
<feature type="compositionally biased region" description="Basic and acidic residues" evidence="7">
    <location>
        <begin position="71"/>
        <end position="87"/>
    </location>
</feature>
<feature type="transmembrane region" description="Helical" evidence="8">
    <location>
        <begin position="192"/>
        <end position="211"/>
    </location>
</feature>
<keyword evidence="5 8" id="KW-1133">Transmembrane helix</keyword>
<dbReference type="Gene3D" id="3.90.550.10">
    <property type="entry name" value="Spore Coat Polysaccharide Biosynthesis Protein SpsA, Chain A"/>
    <property type="match status" value="1"/>
</dbReference>
<evidence type="ECO:0000256" key="3">
    <source>
        <dbReference type="ARBA" id="ARBA00022679"/>
    </source>
</evidence>
<dbReference type="InterPro" id="IPR001173">
    <property type="entry name" value="Glyco_trans_2-like"/>
</dbReference>
<dbReference type="PANTHER" id="PTHR43867">
    <property type="entry name" value="CELLULOSE SYNTHASE CATALYTIC SUBUNIT A [UDP-FORMING]"/>
    <property type="match status" value="1"/>
</dbReference>
<evidence type="ECO:0000256" key="1">
    <source>
        <dbReference type="ARBA" id="ARBA00004141"/>
    </source>
</evidence>
<feature type="domain" description="Glycosyltransferase 2-like" evidence="9">
    <location>
        <begin position="325"/>
        <end position="544"/>
    </location>
</feature>
<comment type="caution">
    <text evidence="10">The sequence shown here is derived from an EMBL/GenBank/DDBJ whole genome shotgun (WGS) entry which is preliminary data.</text>
</comment>
<keyword evidence="4 8" id="KW-0812">Transmembrane</keyword>
<feature type="transmembrane region" description="Helical" evidence="8">
    <location>
        <begin position="712"/>
        <end position="728"/>
    </location>
</feature>
<reference evidence="11" key="1">
    <citation type="journal article" date="2019" name="Int. J. Syst. Evol. Microbiol.">
        <title>The Global Catalogue of Microorganisms (GCM) 10K type strain sequencing project: providing services to taxonomists for standard genome sequencing and annotation.</title>
        <authorList>
            <consortium name="The Broad Institute Genomics Platform"/>
            <consortium name="The Broad Institute Genome Sequencing Center for Infectious Disease"/>
            <person name="Wu L."/>
            <person name="Ma J."/>
        </authorList>
    </citation>
    <scope>NUCLEOTIDE SEQUENCE [LARGE SCALE GENOMIC DNA]</scope>
    <source>
        <strain evidence="11">JCM 11896</strain>
    </source>
</reference>
<dbReference type="InterPro" id="IPR029044">
    <property type="entry name" value="Nucleotide-diphossugar_trans"/>
</dbReference>
<evidence type="ECO:0000313" key="10">
    <source>
        <dbReference type="EMBL" id="GAA1398885.1"/>
    </source>
</evidence>
<keyword evidence="2" id="KW-0328">Glycosyltransferase</keyword>
<feature type="region of interest" description="Disordered" evidence="7">
    <location>
        <begin position="1"/>
        <end position="37"/>
    </location>
</feature>
<evidence type="ECO:0000259" key="9">
    <source>
        <dbReference type="Pfam" id="PF13632"/>
    </source>
</evidence>
<feature type="compositionally biased region" description="Polar residues" evidence="7">
    <location>
        <begin position="1"/>
        <end position="15"/>
    </location>
</feature>
<dbReference type="Pfam" id="PF13632">
    <property type="entry name" value="Glyco_trans_2_3"/>
    <property type="match status" value="1"/>
</dbReference>
<comment type="subcellular location">
    <subcellularLocation>
        <location evidence="1">Membrane</location>
        <topology evidence="1">Multi-pass membrane protein</topology>
    </subcellularLocation>
</comment>
<sequence length="731" mass="80323">MHPRSQQPSHVQDPSQDLPRAGRHAAPDGPTDRIQLAADATTVVFPVVEPSVTALPPVRPRSPGRGGRWQEGSHHDGAADSGRDRVPGRAGGGTSLVERPVPPRPLVDPRNPLPEQIIDLSDGMVAAVAPSGPVLDSTARRRRRIRASTFEWALPLHSRIAVAVLSGLWLTALVGFWIWLLQPVHRTSSVGLLLNGVILLYLSVMPIYFMVGVNRLKRVARSVRPPDLRIAFVVTRAPSEPWNVARRTLEAMLGQDFRAPYDVWICDERTTDEIRAWCALHDVQLSTREGVEEYHRDTWPRRTRCKEGNLAYFYDHWGYRDYDVVVQLDCDHVPGSRYLYEMVRPFADPSIGYVAAPSVCDANGDESWSARGRLHREATFHGPAQLGHSAGLAPVCIGSHYAVRTRAVRDIGGIGPELAEDFSTSFLLNSAGWQGAFAIDADAHGDGPPTFAAMLVQEFQWSRSLTTVLLGLVPRHLPRLPWTLRLRFLYALAYYVLLAVTTVGGLLLAPIAAVTGEPWIAVNYLDFIALWWSVALMVLLITLVLRRHGLLRPPDSPIISWENYLYCLTRWPLIAWGVSAALVQAVRPRQVTFKVTPKGRGGLEPLPLRLMLPHNLVVLLLSGAALYAEAFTNAAGYVFLCLVGASMYTLVGLAVPLLHARETARGGDSSFPTALLRTVAVPLTTGLLVAVPTVLAVIAFPDYVGSVFGEGWLRILIADGLIGRLLGLQEF</sequence>
<dbReference type="SUPFAM" id="SSF53448">
    <property type="entry name" value="Nucleotide-diphospho-sugar transferases"/>
    <property type="match status" value="1"/>
</dbReference>
<evidence type="ECO:0000256" key="6">
    <source>
        <dbReference type="ARBA" id="ARBA00023136"/>
    </source>
</evidence>
<evidence type="ECO:0000256" key="5">
    <source>
        <dbReference type="ARBA" id="ARBA00022989"/>
    </source>
</evidence>
<evidence type="ECO:0000256" key="2">
    <source>
        <dbReference type="ARBA" id="ARBA00022676"/>
    </source>
</evidence>
<feature type="transmembrane region" description="Helical" evidence="8">
    <location>
        <begin position="524"/>
        <end position="545"/>
    </location>
</feature>
<feature type="region of interest" description="Disordered" evidence="7">
    <location>
        <begin position="53"/>
        <end position="111"/>
    </location>
</feature>
<proteinExistence type="predicted"/>
<feature type="transmembrane region" description="Helical" evidence="8">
    <location>
        <begin position="679"/>
        <end position="700"/>
    </location>
</feature>
<dbReference type="EMBL" id="BAAAJK010000042">
    <property type="protein sequence ID" value="GAA1398885.1"/>
    <property type="molecule type" value="Genomic_DNA"/>
</dbReference>
<feature type="transmembrane region" description="Helical" evidence="8">
    <location>
        <begin position="488"/>
        <end position="512"/>
    </location>
</feature>
<gene>
    <name evidence="10" type="ORF">GCM10009613_53670</name>
</gene>
<name>A0ABP4ITQ5_9PSEU</name>
<organism evidence="10 11">
    <name type="scientific">Pseudonocardia kongjuensis</name>
    <dbReference type="NCBI Taxonomy" id="102227"/>
    <lineage>
        <taxon>Bacteria</taxon>
        <taxon>Bacillati</taxon>
        <taxon>Actinomycetota</taxon>
        <taxon>Actinomycetes</taxon>
        <taxon>Pseudonocardiales</taxon>
        <taxon>Pseudonocardiaceae</taxon>
        <taxon>Pseudonocardia</taxon>
    </lineage>
</organism>
<feature type="transmembrane region" description="Helical" evidence="8">
    <location>
        <begin position="634"/>
        <end position="658"/>
    </location>
</feature>
<dbReference type="InterPro" id="IPR050321">
    <property type="entry name" value="Glycosyltr_2/OpgH_subfam"/>
</dbReference>
<protein>
    <recommendedName>
        <fullName evidence="9">Glycosyltransferase 2-like domain-containing protein</fullName>
    </recommendedName>
</protein>
<evidence type="ECO:0000256" key="7">
    <source>
        <dbReference type="SAM" id="MobiDB-lite"/>
    </source>
</evidence>
<keyword evidence="3" id="KW-0808">Transferase</keyword>
<evidence type="ECO:0000256" key="8">
    <source>
        <dbReference type="SAM" id="Phobius"/>
    </source>
</evidence>
<evidence type="ECO:0000313" key="11">
    <source>
        <dbReference type="Proteomes" id="UP001501414"/>
    </source>
</evidence>
<feature type="transmembrane region" description="Helical" evidence="8">
    <location>
        <begin position="160"/>
        <end position="180"/>
    </location>
</feature>
<keyword evidence="6 8" id="KW-0472">Membrane</keyword>
<feature type="transmembrane region" description="Helical" evidence="8">
    <location>
        <begin position="610"/>
        <end position="628"/>
    </location>
</feature>
<dbReference type="PANTHER" id="PTHR43867:SF2">
    <property type="entry name" value="CELLULOSE SYNTHASE CATALYTIC SUBUNIT A [UDP-FORMING]"/>
    <property type="match status" value="1"/>
</dbReference>
<accession>A0ABP4ITQ5</accession>
<evidence type="ECO:0000256" key="4">
    <source>
        <dbReference type="ARBA" id="ARBA00022692"/>
    </source>
</evidence>